<feature type="domain" description="Na+/H+ antiporter MnhB subunit-related protein" evidence="8">
    <location>
        <begin position="9"/>
        <end position="116"/>
    </location>
</feature>
<evidence type="ECO:0000256" key="1">
    <source>
        <dbReference type="ARBA" id="ARBA00004651"/>
    </source>
</evidence>
<keyword evidence="4 7" id="KW-0812">Transmembrane</keyword>
<evidence type="ECO:0000256" key="3">
    <source>
        <dbReference type="ARBA" id="ARBA00022475"/>
    </source>
</evidence>
<accession>A0ABS2MS51</accession>
<dbReference type="Proteomes" id="UP000767854">
    <property type="component" value="Unassembled WGS sequence"/>
</dbReference>
<evidence type="ECO:0000259" key="8">
    <source>
        <dbReference type="Pfam" id="PF04039"/>
    </source>
</evidence>
<evidence type="ECO:0000313" key="9">
    <source>
        <dbReference type="EMBL" id="MBM7562214.1"/>
    </source>
</evidence>
<name>A0ABS2MS51_9FIRM</name>
<feature type="transmembrane region" description="Helical" evidence="7">
    <location>
        <begin position="12"/>
        <end position="32"/>
    </location>
</feature>
<dbReference type="InterPro" id="IPR007182">
    <property type="entry name" value="MnhB"/>
</dbReference>
<feature type="transmembrane region" description="Helical" evidence="7">
    <location>
        <begin position="38"/>
        <end position="55"/>
    </location>
</feature>
<comment type="similarity">
    <text evidence="2">Belongs to the CPA3 antiporters (TC 2.A.63) subunit B family.</text>
</comment>
<comment type="subcellular location">
    <subcellularLocation>
        <location evidence="1">Cell membrane</location>
        <topology evidence="1">Multi-pass membrane protein</topology>
    </subcellularLocation>
</comment>
<dbReference type="Pfam" id="PF04039">
    <property type="entry name" value="MnhB"/>
    <property type="match status" value="1"/>
</dbReference>
<dbReference type="RefSeq" id="WP_204664411.1">
    <property type="nucleotide sequence ID" value="NZ_JAFBDT010000014.1"/>
</dbReference>
<dbReference type="PANTHER" id="PTHR33932">
    <property type="entry name" value="NA(+)/H(+) ANTIPORTER SUBUNIT B"/>
    <property type="match status" value="1"/>
</dbReference>
<evidence type="ECO:0000256" key="2">
    <source>
        <dbReference type="ARBA" id="ARBA00009425"/>
    </source>
</evidence>
<protein>
    <submittedName>
        <fullName evidence="9">Multicomponent Na+:H+ antiporter subunit B</fullName>
    </submittedName>
</protein>
<comment type="caution">
    <text evidence="9">The sequence shown here is derived from an EMBL/GenBank/DDBJ whole genome shotgun (WGS) entry which is preliminary data.</text>
</comment>
<proteinExistence type="inferred from homology"/>
<evidence type="ECO:0000256" key="5">
    <source>
        <dbReference type="ARBA" id="ARBA00022989"/>
    </source>
</evidence>
<feature type="transmembrane region" description="Helical" evidence="7">
    <location>
        <begin position="98"/>
        <end position="123"/>
    </location>
</feature>
<organism evidence="9 10">
    <name type="scientific">Fusibacter tunisiensis</name>
    <dbReference type="NCBI Taxonomy" id="1008308"/>
    <lineage>
        <taxon>Bacteria</taxon>
        <taxon>Bacillati</taxon>
        <taxon>Bacillota</taxon>
        <taxon>Clostridia</taxon>
        <taxon>Eubacteriales</taxon>
        <taxon>Eubacteriales Family XII. Incertae Sedis</taxon>
        <taxon>Fusibacter</taxon>
    </lineage>
</organism>
<feature type="transmembrane region" description="Helical" evidence="7">
    <location>
        <begin position="67"/>
        <end position="92"/>
    </location>
</feature>
<keyword evidence="3" id="KW-1003">Cell membrane</keyword>
<gene>
    <name evidence="9" type="ORF">JOC49_001757</name>
</gene>
<dbReference type="EMBL" id="JAFBDT010000014">
    <property type="protein sequence ID" value="MBM7562214.1"/>
    <property type="molecule type" value="Genomic_DNA"/>
</dbReference>
<sequence>MTEHSSLLSRTLGITFPFIILFSIYMILNGHITPGGGFQGGAVMASIFIAKYLIVPVKDIRLVGVQFVEKIALLLILLFATAFVISGLNIIFPSFSQVYMVVMNVLIGLKVACGMTIIFYRFVYYESR</sequence>
<keyword evidence="5 7" id="KW-1133">Transmembrane helix</keyword>
<dbReference type="PANTHER" id="PTHR33932:SF4">
    <property type="entry name" value="NA(+)_H(+) ANTIPORTER SUBUNIT B"/>
    <property type="match status" value="1"/>
</dbReference>
<evidence type="ECO:0000313" key="10">
    <source>
        <dbReference type="Proteomes" id="UP000767854"/>
    </source>
</evidence>
<evidence type="ECO:0000256" key="7">
    <source>
        <dbReference type="SAM" id="Phobius"/>
    </source>
</evidence>
<reference evidence="9 10" key="1">
    <citation type="submission" date="2021-01" db="EMBL/GenBank/DDBJ databases">
        <title>Genomic Encyclopedia of Type Strains, Phase IV (KMG-IV): sequencing the most valuable type-strain genomes for metagenomic binning, comparative biology and taxonomic classification.</title>
        <authorList>
            <person name="Goeker M."/>
        </authorList>
    </citation>
    <scope>NUCLEOTIDE SEQUENCE [LARGE SCALE GENOMIC DNA]</scope>
    <source>
        <strain evidence="9 10">DSM 24436</strain>
    </source>
</reference>
<dbReference type="InterPro" id="IPR050622">
    <property type="entry name" value="CPA3_antiporter_subunitB"/>
</dbReference>
<evidence type="ECO:0000256" key="4">
    <source>
        <dbReference type="ARBA" id="ARBA00022692"/>
    </source>
</evidence>
<keyword evidence="6 7" id="KW-0472">Membrane</keyword>
<evidence type="ECO:0000256" key="6">
    <source>
        <dbReference type="ARBA" id="ARBA00023136"/>
    </source>
</evidence>
<keyword evidence="10" id="KW-1185">Reference proteome</keyword>